<sequence>MRRPGFLALHGAYIVVMGLLSLPVLYPLGNLAAVDAYFMGCSASTESGLNTVDLGPLALYQQLYLYFVPMLTSPCFVNIVVVLLRLRWFDRRIDEVEGCDGEQGLAAPVAETVEPKVQAELLCCDMGRDRSQQRRLTGTQRQDMGGDEYRALKLLLPIVTGSVLFGLHLLGGSALAIWARFADVKYTGYLDELGLNRTWWAFYTTQSLMDNLGFTLTPDAMVRFRDAVFPLLLLTVLALAGETLYPVLLRFSIWAASRVAPSRLRGPLRYLLDHPRRCYTLLFPGGTTWVILTIAAALNLGVALLIVVLDLHSAEVAGLAPANRFIAALFQAAAARHAGTTPYNLANVSPATQFALLVMMYISVYPVAVGVRAAADAPYRERSVGIFASEPRYDESRAGAYLTRPHAAAAVLRSVVDLSRHLSAGRDGGEKRGRRERAGRFAIKIFPIFFEVVSAYCNVGISLGHPSVSSSLSTKFSVTGQARHLRHDDPRPAPRDALQTRPSGGAVRRAGAGGTEGRTAHRPAHASAGSSTGGDEPERKSLVSD</sequence>
<keyword evidence="2" id="KW-1185">Reference proteome</keyword>
<organism evidence="1 2">
    <name type="scientific">Purpureocillium lilacinum</name>
    <name type="common">Paecilomyces lilacinus</name>
    <dbReference type="NCBI Taxonomy" id="33203"/>
    <lineage>
        <taxon>Eukaryota</taxon>
        <taxon>Fungi</taxon>
        <taxon>Dikarya</taxon>
        <taxon>Ascomycota</taxon>
        <taxon>Pezizomycotina</taxon>
        <taxon>Sordariomycetes</taxon>
        <taxon>Hypocreomycetidae</taxon>
        <taxon>Hypocreales</taxon>
        <taxon>Ophiocordycipitaceae</taxon>
        <taxon>Purpureocillium</taxon>
    </lineage>
</organism>
<evidence type="ECO:0000313" key="1">
    <source>
        <dbReference type="EMBL" id="KAL3953348.1"/>
    </source>
</evidence>
<dbReference type="Proteomes" id="UP001638806">
    <property type="component" value="Unassembled WGS sequence"/>
</dbReference>
<dbReference type="EMBL" id="JBGNUJ010000012">
    <property type="protein sequence ID" value="KAL3953348.1"/>
    <property type="molecule type" value="Genomic_DNA"/>
</dbReference>
<accession>A0ACC4DDJ5</accession>
<proteinExistence type="predicted"/>
<comment type="caution">
    <text evidence="1">The sequence shown here is derived from an EMBL/GenBank/DDBJ whole genome shotgun (WGS) entry which is preliminary data.</text>
</comment>
<gene>
    <name evidence="1" type="ORF">ACCO45_013291</name>
</gene>
<protein>
    <submittedName>
        <fullName evidence="1">Uncharacterized protein</fullName>
    </submittedName>
</protein>
<evidence type="ECO:0000313" key="2">
    <source>
        <dbReference type="Proteomes" id="UP001638806"/>
    </source>
</evidence>
<reference evidence="1" key="1">
    <citation type="submission" date="2024-12" db="EMBL/GenBank/DDBJ databases">
        <title>Comparative genomics and development of molecular markers within Purpureocillium lilacinum and among Purpureocillium species.</title>
        <authorList>
            <person name="Yeh Z.-Y."/>
            <person name="Ni N.-T."/>
            <person name="Lo P.-H."/>
            <person name="Mushyakhwo K."/>
            <person name="Lin C.-F."/>
            <person name="Nai Y.-S."/>
        </authorList>
    </citation>
    <scope>NUCLEOTIDE SEQUENCE</scope>
    <source>
        <strain evidence="1">NCHU-NPUST-175</strain>
    </source>
</reference>
<name>A0ACC4DDJ5_PURLI</name>